<dbReference type="Proteomes" id="UP000708208">
    <property type="component" value="Unassembled WGS sequence"/>
</dbReference>
<evidence type="ECO:0000313" key="2">
    <source>
        <dbReference type="EMBL" id="CAG7815050.1"/>
    </source>
</evidence>
<feature type="transmembrane region" description="Helical" evidence="1">
    <location>
        <begin position="149"/>
        <end position="171"/>
    </location>
</feature>
<sequence length="303" mass="33468">MAAKVILCCGSEAWTKVIGWLQIVSSIFGIFVLSFTWSIIQETVANSGNKKNYFEVNLTSQQIKNFRDAGQSATVVFIGFFLWNALCIFMAILLLRGVHTKNPGLVQTWRIYYIIYLIIWTIFYTAVITKRSSGNVTSKSSYQNLTFPVKAVILVIAVALQVFFFIVVGVYKKDITRFTRSRPIISGDTMLTNTSQIYIMSTASSTETDPSTIDSPPTSRMEIAPDQITTRQMDVSPTSSPPPMTTLQTVLSRPISLPKSTPAQQTLVTPIASLPDATMQTASSQTDTVPTFTLQSVTCPQTP</sequence>
<evidence type="ECO:0000313" key="3">
    <source>
        <dbReference type="Proteomes" id="UP000708208"/>
    </source>
</evidence>
<keyword evidence="1" id="KW-0472">Membrane</keyword>
<feature type="transmembrane region" description="Helical" evidence="1">
    <location>
        <begin position="110"/>
        <end position="129"/>
    </location>
</feature>
<dbReference type="AlphaFoldDB" id="A0A8J2PHB4"/>
<reference evidence="2" key="1">
    <citation type="submission" date="2021-06" db="EMBL/GenBank/DDBJ databases">
        <authorList>
            <person name="Hodson N. C."/>
            <person name="Mongue J. A."/>
            <person name="Jaron S. K."/>
        </authorList>
    </citation>
    <scope>NUCLEOTIDE SEQUENCE</scope>
</reference>
<name>A0A8J2PHB4_9HEXA</name>
<feature type="transmembrane region" description="Helical" evidence="1">
    <location>
        <begin position="20"/>
        <end position="40"/>
    </location>
</feature>
<keyword evidence="3" id="KW-1185">Reference proteome</keyword>
<feature type="transmembrane region" description="Helical" evidence="1">
    <location>
        <begin position="75"/>
        <end position="98"/>
    </location>
</feature>
<comment type="caution">
    <text evidence="2">The sequence shown here is derived from an EMBL/GenBank/DDBJ whole genome shotgun (WGS) entry which is preliminary data.</text>
</comment>
<gene>
    <name evidence="2" type="ORF">AFUS01_LOCUS25755</name>
</gene>
<organism evidence="2 3">
    <name type="scientific">Allacma fusca</name>
    <dbReference type="NCBI Taxonomy" id="39272"/>
    <lineage>
        <taxon>Eukaryota</taxon>
        <taxon>Metazoa</taxon>
        <taxon>Ecdysozoa</taxon>
        <taxon>Arthropoda</taxon>
        <taxon>Hexapoda</taxon>
        <taxon>Collembola</taxon>
        <taxon>Symphypleona</taxon>
        <taxon>Sminthuridae</taxon>
        <taxon>Allacma</taxon>
    </lineage>
</organism>
<keyword evidence="1" id="KW-1133">Transmembrane helix</keyword>
<accession>A0A8J2PHB4</accession>
<dbReference type="EMBL" id="CAJVCH010334276">
    <property type="protein sequence ID" value="CAG7815050.1"/>
    <property type="molecule type" value="Genomic_DNA"/>
</dbReference>
<evidence type="ECO:0000256" key="1">
    <source>
        <dbReference type="SAM" id="Phobius"/>
    </source>
</evidence>
<keyword evidence="1" id="KW-0812">Transmembrane</keyword>
<proteinExistence type="predicted"/>
<protein>
    <submittedName>
        <fullName evidence="2">Uncharacterized protein</fullName>
    </submittedName>
</protein>